<evidence type="ECO:0000313" key="3">
    <source>
        <dbReference type="EMBL" id="MXP10443.1"/>
    </source>
</evidence>
<organism evidence="3 4">
    <name type="scientific">Alteriqipengyuania halimionae</name>
    <dbReference type="NCBI Taxonomy" id="1926630"/>
    <lineage>
        <taxon>Bacteria</taxon>
        <taxon>Pseudomonadati</taxon>
        <taxon>Pseudomonadota</taxon>
        <taxon>Alphaproteobacteria</taxon>
        <taxon>Sphingomonadales</taxon>
        <taxon>Erythrobacteraceae</taxon>
        <taxon>Alteriqipengyuania</taxon>
    </lineage>
</organism>
<dbReference type="Pfam" id="PF10135">
    <property type="entry name" value="Rod-binding"/>
    <property type="match status" value="1"/>
</dbReference>
<keyword evidence="4" id="KW-1185">Reference proteome</keyword>
<gene>
    <name evidence="3" type="ORF">GRI68_09665</name>
</gene>
<dbReference type="EMBL" id="WTYR01000001">
    <property type="protein sequence ID" value="MXP10443.1"/>
    <property type="molecule type" value="Genomic_DNA"/>
</dbReference>
<reference evidence="3 4" key="1">
    <citation type="submission" date="2019-12" db="EMBL/GenBank/DDBJ databases">
        <title>Genomic-based taxomic classification of the family Erythrobacteraceae.</title>
        <authorList>
            <person name="Xu L."/>
        </authorList>
    </citation>
    <scope>NUCLEOTIDE SEQUENCE [LARGE SCALE GENOMIC DNA]</scope>
    <source>
        <strain evidence="3 4">LMG 29519</strain>
    </source>
</reference>
<dbReference type="OrthoDB" id="7862954at2"/>
<dbReference type="Proteomes" id="UP000429229">
    <property type="component" value="Unassembled WGS sequence"/>
</dbReference>
<dbReference type="RefSeq" id="WP_160617043.1">
    <property type="nucleotide sequence ID" value="NZ_WTYR01000001.1"/>
</dbReference>
<protein>
    <submittedName>
        <fullName evidence="3">Flagellar biosynthesis protein FlgJ</fullName>
    </submittedName>
</protein>
<name>A0A6I4U6F5_9SPHN</name>
<comment type="caution">
    <text evidence="3">The sequence shown here is derived from an EMBL/GenBank/DDBJ whole genome shotgun (WGS) entry which is preliminary data.</text>
</comment>
<proteinExistence type="predicted"/>
<sequence length="105" mass="11245">MTTSFGLSAPLPNQPDLPSTASLPGQSRSDIAETAEQFEAVFLGEMSKLMLESVELGDEFSGGHAEQIFRGLMAEKLGGEIARRGGIGLAPTVMEQMIRMQEGMQ</sequence>
<feature type="compositionally biased region" description="Polar residues" evidence="1">
    <location>
        <begin position="16"/>
        <end position="29"/>
    </location>
</feature>
<keyword evidence="3" id="KW-0969">Cilium</keyword>
<accession>A0A6I4U6F5</accession>
<evidence type="ECO:0000259" key="2">
    <source>
        <dbReference type="Pfam" id="PF10135"/>
    </source>
</evidence>
<evidence type="ECO:0000256" key="1">
    <source>
        <dbReference type="SAM" id="MobiDB-lite"/>
    </source>
</evidence>
<keyword evidence="3" id="KW-0282">Flagellum</keyword>
<feature type="domain" description="Flagellar protein FlgJ N-terminal" evidence="2">
    <location>
        <begin position="50"/>
        <end position="96"/>
    </location>
</feature>
<evidence type="ECO:0000313" key="4">
    <source>
        <dbReference type="Proteomes" id="UP000429229"/>
    </source>
</evidence>
<feature type="region of interest" description="Disordered" evidence="1">
    <location>
        <begin position="1"/>
        <end position="30"/>
    </location>
</feature>
<keyword evidence="3" id="KW-0966">Cell projection</keyword>
<dbReference type="AlphaFoldDB" id="A0A6I4U6F5"/>
<dbReference type="InterPro" id="IPR019301">
    <property type="entry name" value="Flagellar_prot_FlgJ_N"/>
</dbReference>